<comment type="caution">
    <text evidence="1">The sequence shown here is derived from an EMBL/GenBank/DDBJ whole genome shotgun (WGS) entry which is preliminary data.</text>
</comment>
<organism evidence="1 2">
    <name type="scientific">Enterococcus cecorum</name>
    <dbReference type="NCBI Taxonomy" id="44008"/>
    <lineage>
        <taxon>Bacteria</taxon>
        <taxon>Bacillati</taxon>
        <taxon>Bacillota</taxon>
        <taxon>Bacilli</taxon>
        <taxon>Lactobacillales</taxon>
        <taxon>Enterococcaceae</taxon>
        <taxon>Enterococcus</taxon>
    </lineage>
</organism>
<evidence type="ECO:0000313" key="2">
    <source>
        <dbReference type="Proteomes" id="UP001290582"/>
    </source>
</evidence>
<dbReference type="Proteomes" id="UP001290582">
    <property type="component" value="Unassembled WGS sequence"/>
</dbReference>
<reference evidence="1" key="1">
    <citation type="submission" date="2023-12" db="EMBL/GenBank/DDBJ databases">
        <title>Molecular genomic analyses of Enterococcus cecorum from sepsis oubreaks in broilers.</title>
        <authorList>
            <person name="Rhoads D."/>
            <person name="Alrubaye A."/>
        </authorList>
    </citation>
    <scope>NUCLEOTIDE SEQUENCE</scope>
    <source>
        <strain evidence="1">1755</strain>
    </source>
</reference>
<name>A0AAW9JIA4_9ENTE</name>
<evidence type="ECO:0000313" key="1">
    <source>
        <dbReference type="EMBL" id="MDZ5597836.1"/>
    </source>
</evidence>
<accession>A0AAW9JIA4</accession>
<protein>
    <submittedName>
        <fullName evidence="1">Uncharacterized protein</fullName>
    </submittedName>
</protein>
<gene>
    <name evidence="1" type="ORF">U1294_06310</name>
</gene>
<dbReference type="EMBL" id="JAXOGL010000008">
    <property type="protein sequence ID" value="MDZ5597836.1"/>
    <property type="molecule type" value="Genomic_DNA"/>
</dbReference>
<dbReference type="RefSeq" id="WP_171310310.1">
    <property type="nucleotide sequence ID" value="NZ_JAXOGH010000010.1"/>
</dbReference>
<proteinExistence type="predicted"/>
<sequence>MEKANMPEDFYELSVNEQQILVNWCKQLDKIKTFNKWHNSYNLKHKFEFSENGFYVTNGALKQAMLLAGFSYRKQGDGTNWIFNISEKSFKKLR</sequence>
<dbReference type="AlphaFoldDB" id="A0AAW9JIA4"/>